<gene>
    <name evidence="1" type="ORF">BN000_03336</name>
</gene>
<sequence>MRMNINNSQYVKGITLMKNIFNHLHTEEILNRIDKLNPNSQPQWGRMDVAQMLAHCSSFQDIAMGNSFPPRGWLGRLIGRLIGRFVKPILYNDKPIPHNMSTIPTILITDKKEFDTEREKLKQKIIAFQNDGPEKCTTHPHPFFGKLSSEEWGKGIYKHLDHHLKQFGV</sequence>
<evidence type="ECO:0000313" key="1">
    <source>
        <dbReference type="EMBL" id="CRK83369.1"/>
    </source>
</evidence>
<proteinExistence type="predicted"/>
<dbReference type="InterPro" id="IPR011463">
    <property type="entry name" value="DUF1569"/>
</dbReference>
<dbReference type="Proteomes" id="UP000199087">
    <property type="component" value="Unassembled WGS sequence"/>
</dbReference>
<dbReference type="Gene3D" id="1.20.120.450">
    <property type="entry name" value="dinb family like domain"/>
    <property type="match status" value="1"/>
</dbReference>
<organism evidence="1 2">
    <name type="scientific">Neobacillus massiliamazoniensis</name>
    <dbReference type="NCBI Taxonomy" id="1499688"/>
    <lineage>
        <taxon>Bacteria</taxon>
        <taxon>Bacillati</taxon>
        <taxon>Bacillota</taxon>
        <taxon>Bacilli</taxon>
        <taxon>Bacillales</taxon>
        <taxon>Bacillaceae</taxon>
        <taxon>Neobacillus</taxon>
    </lineage>
</organism>
<dbReference type="Pfam" id="PF07606">
    <property type="entry name" value="DUF1569"/>
    <property type="match status" value="1"/>
</dbReference>
<evidence type="ECO:0008006" key="3">
    <source>
        <dbReference type="Google" id="ProtNLM"/>
    </source>
</evidence>
<dbReference type="EMBL" id="CVRB01000003">
    <property type="protein sequence ID" value="CRK83369.1"/>
    <property type="molecule type" value="Genomic_DNA"/>
</dbReference>
<name>A0A0U1NZB3_9BACI</name>
<dbReference type="AlphaFoldDB" id="A0A0U1NZB3"/>
<dbReference type="InterPro" id="IPR034660">
    <property type="entry name" value="DinB/YfiT-like"/>
</dbReference>
<protein>
    <recommendedName>
        <fullName evidence="3">DUF1569 domain-containing protein</fullName>
    </recommendedName>
</protein>
<keyword evidence="2" id="KW-1185">Reference proteome</keyword>
<dbReference type="STRING" id="1499688.BN000_03336"/>
<reference evidence="2" key="1">
    <citation type="submission" date="2015-05" db="EMBL/GenBank/DDBJ databases">
        <authorList>
            <person name="Urmite Genomes"/>
        </authorList>
    </citation>
    <scope>NUCLEOTIDE SEQUENCE [LARGE SCALE GENOMIC DNA]</scope>
    <source>
        <strain evidence="2">LF1</strain>
    </source>
</reference>
<evidence type="ECO:0000313" key="2">
    <source>
        <dbReference type="Proteomes" id="UP000199087"/>
    </source>
</evidence>
<accession>A0A0U1NZB3</accession>